<comment type="caution">
    <text evidence="7">The sequence shown here is derived from an EMBL/GenBank/DDBJ whole genome shotgun (WGS) entry which is preliminary data.</text>
</comment>
<feature type="domain" description="Histidine kinase" evidence="6">
    <location>
        <begin position="304"/>
        <end position="408"/>
    </location>
</feature>
<dbReference type="EC" id="2.7.13.3" evidence="2"/>
<dbReference type="PANTHER" id="PTHR34220:SF7">
    <property type="entry name" value="SENSOR HISTIDINE KINASE YPDA"/>
    <property type="match status" value="1"/>
</dbReference>
<dbReference type="Gene3D" id="3.30.565.10">
    <property type="entry name" value="Histidine kinase-like ATPase, C-terminal domain"/>
    <property type="match status" value="1"/>
</dbReference>
<dbReference type="SUPFAM" id="SSF55874">
    <property type="entry name" value="ATPase domain of HSP90 chaperone/DNA topoisomerase II/histidine kinase"/>
    <property type="match status" value="1"/>
</dbReference>
<dbReference type="RefSeq" id="WP_066626222.1">
    <property type="nucleotide sequence ID" value="NZ_FQXL01000032.1"/>
</dbReference>
<comment type="catalytic activity">
    <reaction evidence="1">
        <text>ATP + protein L-histidine = ADP + protein N-phospho-L-histidine.</text>
        <dbReference type="EC" id="2.7.13.3"/>
    </reaction>
</comment>
<dbReference type="EMBL" id="LWAE01000004">
    <property type="protein sequence ID" value="KZL91045.1"/>
    <property type="molecule type" value="Genomic_DNA"/>
</dbReference>
<dbReference type="PATRIC" id="fig|1121326.3.peg.4003"/>
<dbReference type="Proteomes" id="UP000076603">
    <property type="component" value="Unassembled WGS sequence"/>
</dbReference>
<gene>
    <name evidence="7" type="primary">ypdA_3</name>
    <name evidence="7" type="ORF">CLMAG_39560</name>
</gene>
<dbReference type="Pfam" id="PF10114">
    <property type="entry name" value="PocR"/>
    <property type="match status" value="1"/>
</dbReference>
<dbReference type="Pfam" id="PF02518">
    <property type="entry name" value="HATPase_c"/>
    <property type="match status" value="1"/>
</dbReference>
<keyword evidence="4" id="KW-0902">Two-component regulatory system</keyword>
<evidence type="ECO:0000256" key="5">
    <source>
        <dbReference type="SAM" id="Coils"/>
    </source>
</evidence>
<accession>A0A161WH85</accession>
<dbReference type="InterPro" id="IPR003594">
    <property type="entry name" value="HATPase_dom"/>
</dbReference>
<evidence type="ECO:0000313" key="8">
    <source>
        <dbReference type="Proteomes" id="UP000076603"/>
    </source>
</evidence>
<name>A0A161WH85_9CLOT</name>
<sequence length="408" mass="46577">MGDVLRLQDIINIEMFQKIQDDIADATGLAIITTDYKGKPVTEHSRRTDFCSIIRRDSKLAELCEKCDSRGGLEAVRTGKPYIYRCHTGLIDFAVPIIVQGQYLGALMAGQILTEESNLIELESIIQSNKDYIEQSEDLMKEYKKLPIIPFSKIQAIAQMMFHISNYIVDEGVLKIAQQELNEKNIKFMEAKRAQVEIEKELKAAQLKALQSQINPHFLFNVLNSISSLALIEKAYKTQEVTCNLAEILRYTLKKADQMVEVQEAINYVTAYLQLQKVRFGPRLEFYIDIKEEYRKVRIPFMIIQPFVENSIIHGLELKEEGGMIKISIYESGKFLVISITDNGRGIEKDKLELINAGKEEEYTRNTLSGIGISNIKQRLTHYYGNNYSISINSKINEGTEVKISLPQ</sequence>
<protein>
    <recommendedName>
        <fullName evidence="2">histidine kinase</fullName>
        <ecNumber evidence="2">2.7.13.3</ecNumber>
    </recommendedName>
</protein>
<dbReference type="InterPro" id="IPR036890">
    <property type="entry name" value="HATPase_C_sf"/>
</dbReference>
<evidence type="ECO:0000259" key="6">
    <source>
        <dbReference type="PROSITE" id="PS50109"/>
    </source>
</evidence>
<dbReference type="PROSITE" id="PS50109">
    <property type="entry name" value="HIS_KIN"/>
    <property type="match status" value="1"/>
</dbReference>
<keyword evidence="8" id="KW-1185">Reference proteome</keyword>
<dbReference type="AlphaFoldDB" id="A0A161WH85"/>
<dbReference type="InterPro" id="IPR010559">
    <property type="entry name" value="Sig_transdc_His_kin_internal"/>
</dbReference>
<dbReference type="GO" id="GO:0016020">
    <property type="term" value="C:membrane"/>
    <property type="evidence" value="ECO:0007669"/>
    <property type="project" value="InterPro"/>
</dbReference>
<evidence type="ECO:0000256" key="2">
    <source>
        <dbReference type="ARBA" id="ARBA00012438"/>
    </source>
</evidence>
<feature type="coiled-coil region" evidence="5">
    <location>
        <begin position="174"/>
        <end position="213"/>
    </location>
</feature>
<dbReference type="InterPro" id="IPR005467">
    <property type="entry name" value="His_kinase_dom"/>
</dbReference>
<dbReference type="PRINTS" id="PR00344">
    <property type="entry name" value="BCTRLSENSOR"/>
</dbReference>
<dbReference type="PANTHER" id="PTHR34220">
    <property type="entry name" value="SENSOR HISTIDINE KINASE YPDA"/>
    <property type="match status" value="1"/>
</dbReference>
<evidence type="ECO:0000256" key="3">
    <source>
        <dbReference type="ARBA" id="ARBA00022777"/>
    </source>
</evidence>
<dbReference type="Pfam" id="PF06580">
    <property type="entry name" value="His_kinase"/>
    <property type="match status" value="1"/>
</dbReference>
<evidence type="ECO:0000256" key="4">
    <source>
        <dbReference type="ARBA" id="ARBA00023012"/>
    </source>
</evidence>
<dbReference type="GO" id="GO:0000155">
    <property type="term" value="F:phosphorelay sensor kinase activity"/>
    <property type="evidence" value="ECO:0007669"/>
    <property type="project" value="InterPro"/>
</dbReference>
<keyword evidence="7" id="KW-0808">Transferase</keyword>
<dbReference type="OrthoDB" id="1410840at2"/>
<dbReference type="InterPro" id="IPR050640">
    <property type="entry name" value="Bact_2-comp_sensor_kinase"/>
</dbReference>
<dbReference type="InterPro" id="IPR004358">
    <property type="entry name" value="Sig_transdc_His_kin-like_C"/>
</dbReference>
<dbReference type="InterPro" id="IPR018771">
    <property type="entry name" value="PocR_dom"/>
</dbReference>
<evidence type="ECO:0000313" key="7">
    <source>
        <dbReference type="EMBL" id="KZL91045.1"/>
    </source>
</evidence>
<evidence type="ECO:0000256" key="1">
    <source>
        <dbReference type="ARBA" id="ARBA00000085"/>
    </source>
</evidence>
<keyword evidence="3 7" id="KW-0418">Kinase</keyword>
<proteinExistence type="predicted"/>
<dbReference type="STRING" id="1121326.CLMAG_39560"/>
<reference evidence="7 8" key="1">
    <citation type="submission" date="2016-04" db="EMBL/GenBank/DDBJ databases">
        <title>Genome sequence of Clostridium magnum DSM 2767.</title>
        <authorList>
            <person name="Poehlein A."/>
            <person name="Uhlig R."/>
            <person name="Fischer R."/>
            <person name="Bahl H."/>
            <person name="Daniel R."/>
        </authorList>
    </citation>
    <scope>NUCLEOTIDE SEQUENCE [LARGE SCALE GENOMIC DNA]</scope>
    <source>
        <strain evidence="7 8">DSM 2767</strain>
    </source>
</reference>
<keyword evidence="5" id="KW-0175">Coiled coil</keyword>
<organism evidence="7 8">
    <name type="scientific">Clostridium magnum DSM 2767</name>
    <dbReference type="NCBI Taxonomy" id="1121326"/>
    <lineage>
        <taxon>Bacteria</taxon>
        <taxon>Bacillati</taxon>
        <taxon>Bacillota</taxon>
        <taxon>Clostridia</taxon>
        <taxon>Eubacteriales</taxon>
        <taxon>Clostridiaceae</taxon>
        <taxon>Clostridium</taxon>
    </lineage>
</organism>